<name>A0A126Q6T2_ALTMA</name>
<comment type="subcellular location">
    <subcellularLocation>
        <location evidence="1">Membrane</location>
        <topology evidence="1">Multi-pass membrane protein</topology>
    </subcellularLocation>
</comment>
<accession>A0A126Q6T2</accession>
<evidence type="ECO:0000256" key="4">
    <source>
        <dbReference type="ARBA" id="ARBA00023136"/>
    </source>
</evidence>
<feature type="transmembrane region" description="Helical" evidence="5">
    <location>
        <begin position="123"/>
        <end position="144"/>
    </location>
</feature>
<evidence type="ECO:0000256" key="5">
    <source>
        <dbReference type="SAM" id="Phobius"/>
    </source>
</evidence>
<evidence type="ECO:0000313" key="7">
    <source>
        <dbReference type="Proteomes" id="UP000063991"/>
    </source>
</evidence>
<dbReference type="GO" id="GO:0016746">
    <property type="term" value="F:acyltransferase activity"/>
    <property type="evidence" value="ECO:0007669"/>
    <property type="project" value="UniProtKB-KW"/>
</dbReference>
<keyword evidence="4 5" id="KW-0472">Membrane</keyword>
<feature type="transmembrane region" description="Helical" evidence="5">
    <location>
        <begin position="61"/>
        <end position="81"/>
    </location>
</feature>
<evidence type="ECO:0000313" key="6">
    <source>
        <dbReference type="EMBL" id="AMK00320.1"/>
    </source>
</evidence>
<organism evidence="6 7">
    <name type="scientific">Alteromonas macleodii</name>
    <name type="common">Pseudoalteromonas macleodii</name>
    <dbReference type="NCBI Taxonomy" id="28108"/>
    <lineage>
        <taxon>Bacteria</taxon>
        <taxon>Pseudomonadati</taxon>
        <taxon>Pseudomonadota</taxon>
        <taxon>Gammaproteobacteria</taxon>
        <taxon>Alteromonadales</taxon>
        <taxon>Alteromonadaceae</taxon>
        <taxon>Alteromonas/Salinimonas group</taxon>
        <taxon>Alteromonas</taxon>
    </lineage>
</organism>
<keyword evidence="6" id="KW-0012">Acyltransferase</keyword>
<keyword evidence="2 5" id="KW-0812">Transmembrane</keyword>
<proteinExistence type="predicted"/>
<reference evidence="6 7" key="1">
    <citation type="submission" date="2015-12" db="EMBL/GenBank/DDBJ databases">
        <authorList>
            <person name="Shamseldin A."/>
            <person name="Moawad H."/>
            <person name="Abd El-Rahim W.M."/>
            <person name="Sadowsky M.J."/>
        </authorList>
    </citation>
    <scope>NUCLEOTIDE SEQUENCE [LARGE SCALE GENOMIC DNA]</scope>
    <source>
        <strain evidence="6 7">D7</strain>
    </source>
</reference>
<dbReference type="InterPro" id="IPR004299">
    <property type="entry name" value="MBOAT_fam"/>
</dbReference>
<dbReference type="Proteomes" id="UP000063991">
    <property type="component" value="Chromosome"/>
</dbReference>
<keyword evidence="3 5" id="KW-1133">Transmembrane helix</keyword>
<feature type="transmembrane region" description="Helical" evidence="5">
    <location>
        <begin position="93"/>
        <end position="116"/>
    </location>
</feature>
<protein>
    <submittedName>
        <fullName evidence="6">Acyltransferase</fullName>
    </submittedName>
</protein>
<evidence type="ECO:0000256" key="2">
    <source>
        <dbReference type="ARBA" id="ARBA00022692"/>
    </source>
</evidence>
<evidence type="ECO:0000256" key="3">
    <source>
        <dbReference type="ARBA" id="ARBA00022989"/>
    </source>
</evidence>
<keyword evidence="6" id="KW-0808">Transferase</keyword>
<dbReference type="EMBL" id="CP014323">
    <property type="protein sequence ID" value="AMK00320.1"/>
    <property type="molecule type" value="Genomic_DNA"/>
</dbReference>
<dbReference type="AlphaFoldDB" id="A0A126Q6T2"/>
<dbReference type="GO" id="GO:0016020">
    <property type="term" value="C:membrane"/>
    <property type="evidence" value="ECO:0007669"/>
    <property type="project" value="UniProtKB-SubCell"/>
</dbReference>
<dbReference type="Pfam" id="PF03062">
    <property type="entry name" value="MBOAT"/>
    <property type="match status" value="1"/>
</dbReference>
<evidence type="ECO:0000256" key="1">
    <source>
        <dbReference type="ARBA" id="ARBA00004141"/>
    </source>
</evidence>
<gene>
    <name evidence="6" type="ORF">AVL55_03640</name>
</gene>
<sequence>MGFTEIRTKYVKQRNGVPLGAKRSMRNMLYRSFGARSFAQFWRHWNPIWSYYLSRNVMRPLNAFLPTSLSVLITFLISGALHDLAVSVVKWKAVVFFTPWFGIMGTIVIAFSALGISYDKFRWIIRATFNFLTILCSLGIAYLVESMYVL</sequence>
<dbReference type="OrthoDB" id="6269570at2"/>